<reference evidence="2 3" key="1">
    <citation type="submission" date="2017-02" db="EMBL/GenBank/DDBJ databases">
        <authorList>
            <person name="Peterson S.W."/>
        </authorList>
    </citation>
    <scope>NUCLEOTIDE SEQUENCE [LARGE SCALE GENOMIC DNA]</scope>
    <source>
        <strain evidence="2 3">M1</strain>
    </source>
</reference>
<organism evidence="2 3">
    <name type="scientific">Maledivibacter halophilus</name>
    <dbReference type="NCBI Taxonomy" id="36842"/>
    <lineage>
        <taxon>Bacteria</taxon>
        <taxon>Bacillati</taxon>
        <taxon>Bacillota</taxon>
        <taxon>Clostridia</taxon>
        <taxon>Peptostreptococcales</taxon>
        <taxon>Caminicellaceae</taxon>
        <taxon>Maledivibacter</taxon>
    </lineage>
</organism>
<protein>
    <submittedName>
        <fullName evidence="2">Uncharacterized protein</fullName>
    </submittedName>
</protein>
<proteinExistence type="predicted"/>
<gene>
    <name evidence="2" type="ORF">SAMN02194393_03357</name>
</gene>
<keyword evidence="3" id="KW-1185">Reference proteome</keyword>
<dbReference type="Proteomes" id="UP000190285">
    <property type="component" value="Unassembled WGS sequence"/>
</dbReference>
<name>A0A1T5LV94_9FIRM</name>
<dbReference type="RefSeq" id="WP_079493170.1">
    <property type="nucleotide sequence ID" value="NZ_FUZT01000008.1"/>
</dbReference>
<dbReference type="STRING" id="36842.SAMN02194393_03357"/>
<sequence length="209" mass="24771">MRFYLIAKCIEQQNEDLALNLDTMTLTKIRIDEKIEEDNTYVIANGGIIKIRNINWSLKDLYFEAFGKSRKVKRGEFKFIKIKRNSDAYIDENYFLFSNKKLIGRIVNSKEIEEINNKGIEKLNKLLKKLLLNDMVILVKGKKIYRIFTYSKLSSLMNENKQIDIYQFLNNNHTNEVLIKLKDKIDSAYKNLEEAKRRMDEELKKNNEG</sequence>
<feature type="coiled-coil region" evidence="1">
    <location>
        <begin position="178"/>
        <end position="209"/>
    </location>
</feature>
<dbReference type="OrthoDB" id="1951768at2"/>
<accession>A0A1T5LV94</accession>
<evidence type="ECO:0000313" key="3">
    <source>
        <dbReference type="Proteomes" id="UP000190285"/>
    </source>
</evidence>
<evidence type="ECO:0000313" key="2">
    <source>
        <dbReference type="EMBL" id="SKC79765.1"/>
    </source>
</evidence>
<keyword evidence="1" id="KW-0175">Coiled coil</keyword>
<dbReference type="AlphaFoldDB" id="A0A1T5LV94"/>
<evidence type="ECO:0000256" key="1">
    <source>
        <dbReference type="SAM" id="Coils"/>
    </source>
</evidence>
<dbReference type="EMBL" id="FUZT01000008">
    <property type="protein sequence ID" value="SKC79765.1"/>
    <property type="molecule type" value="Genomic_DNA"/>
</dbReference>